<dbReference type="EMBL" id="CAJVCH010529027">
    <property type="protein sequence ID" value="CAG7823298.1"/>
    <property type="molecule type" value="Genomic_DNA"/>
</dbReference>
<protein>
    <submittedName>
        <fullName evidence="2">Uncharacterized protein</fullName>
    </submittedName>
</protein>
<gene>
    <name evidence="2" type="ORF">AFUS01_LOCUS33521</name>
</gene>
<keyword evidence="1" id="KW-1133">Transmembrane helix</keyword>
<feature type="transmembrane region" description="Helical" evidence="1">
    <location>
        <begin position="48"/>
        <end position="67"/>
    </location>
</feature>
<sequence length="194" mass="22770">MTTLREFPKGLCNIKQDIKFWNIPRVHFLQSEWEEPKLKSDRISWQYLVWRGTYASVCILAFIVSFLTGTTQKHFFGLVYQTPMARCRPVRSRYEEFIPLSFSYKKFLVGKKHMLGVGDLGSDGACCVASSIRRYRSLAHYICSNLDSAGIVQDNTPARNQCMFFSSRYFRDRDPRPCYPIRVFNVLWTDLRHI</sequence>
<name>A0A8J2KYQ7_9HEXA</name>
<evidence type="ECO:0000256" key="1">
    <source>
        <dbReference type="SAM" id="Phobius"/>
    </source>
</evidence>
<dbReference type="AlphaFoldDB" id="A0A8J2KYQ7"/>
<organism evidence="2 3">
    <name type="scientific">Allacma fusca</name>
    <dbReference type="NCBI Taxonomy" id="39272"/>
    <lineage>
        <taxon>Eukaryota</taxon>
        <taxon>Metazoa</taxon>
        <taxon>Ecdysozoa</taxon>
        <taxon>Arthropoda</taxon>
        <taxon>Hexapoda</taxon>
        <taxon>Collembola</taxon>
        <taxon>Symphypleona</taxon>
        <taxon>Sminthuridae</taxon>
        <taxon>Allacma</taxon>
    </lineage>
</organism>
<evidence type="ECO:0000313" key="3">
    <source>
        <dbReference type="Proteomes" id="UP000708208"/>
    </source>
</evidence>
<accession>A0A8J2KYQ7</accession>
<keyword evidence="1" id="KW-0472">Membrane</keyword>
<dbReference type="Proteomes" id="UP000708208">
    <property type="component" value="Unassembled WGS sequence"/>
</dbReference>
<proteinExistence type="predicted"/>
<evidence type="ECO:0000313" key="2">
    <source>
        <dbReference type="EMBL" id="CAG7823298.1"/>
    </source>
</evidence>
<keyword evidence="3" id="KW-1185">Reference proteome</keyword>
<comment type="caution">
    <text evidence="2">The sequence shown here is derived from an EMBL/GenBank/DDBJ whole genome shotgun (WGS) entry which is preliminary data.</text>
</comment>
<reference evidence="2" key="1">
    <citation type="submission" date="2021-06" db="EMBL/GenBank/DDBJ databases">
        <authorList>
            <person name="Hodson N. C."/>
            <person name="Mongue J. A."/>
            <person name="Jaron S. K."/>
        </authorList>
    </citation>
    <scope>NUCLEOTIDE SEQUENCE</scope>
</reference>
<keyword evidence="1" id="KW-0812">Transmembrane</keyword>